<dbReference type="EMBL" id="JSUM01000007">
    <property type="protein sequence ID" value="KGQ70597.1"/>
    <property type="molecule type" value="Genomic_DNA"/>
</dbReference>
<gene>
    <name evidence="2" type="ORF">OA57_05510</name>
</gene>
<evidence type="ECO:0000256" key="1">
    <source>
        <dbReference type="SAM" id="Phobius"/>
    </source>
</evidence>
<accession>A0A0A3AS53</accession>
<keyword evidence="3" id="KW-1185">Reference proteome</keyword>
<reference evidence="2 3" key="1">
    <citation type="submission" date="2014-11" db="EMBL/GenBank/DDBJ databases">
        <title>Draft genome sequence of Chelonobacter oris 1662T, associated with respiratory disease in Hermann's Tortoises.</title>
        <authorList>
            <person name="Kudirkiene E."/>
            <person name="Hansen M.J."/>
            <person name="Bojesen A.M."/>
        </authorList>
    </citation>
    <scope>NUCLEOTIDE SEQUENCE [LARGE SCALE GENOMIC DNA]</scope>
    <source>
        <strain evidence="2 3">1662</strain>
    </source>
</reference>
<organism evidence="2 3">
    <name type="scientific">Chelonobacter oris</name>
    <dbReference type="NCBI Taxonomy" id="505317"/>
    <lineage>
        <taxon>Bacteria</taxon>
        <taxon>Pseudomonadati</taxon>
        <taxon>Pseudomonadota</taxon>
        <taxon>Gammaproteobacteria</taxon>
        <taxon>Pasteurellales</taxon>
        <taxon>Pasteurellaceae</taxon>
        <taxon>Chelonobacter</taxon>
    </lineage>
</organism>
<name>A0A0A3AS53_9PAST</name>
<dbReference type="STRING" id="505317.OA57_05510"/>
<keyword evidence="1" id="KW-0472">Membrane</keyword>
<dbReference type="Proteomes" id="UP000030380">
    <property type="component" value="Unassembled WGS sequence"/>
</dbReference>
<dbReference type="AlphaFoldDB" id="A0A0A3AS53"/>
<protein>
    <submittedName>
        <fullName evidence="2">Uncharacterized protein</fullName>
    </submittedName>
</protein>
<comment type="caution">
    <text evidence="2">The sequence shown here is derived from an EMBL/GenBank/DDBJ whole genome shotgun (WGS) entry which is preliminary data.</text>
</comment>
<keyword evidence="1" id="KW-1133">Transmembrane helix</keyword>
<sequence length="100" mass="11412">MRKNKFRDMVQNWHLLMNQERNLGFFTVGYGRFANLLPVVFSIPLLLAKIITFGGVMQIHSAFGAVINAFSRFIFAYSIVLPKWSAPVSCLSRLKQQISC</sequence>
<dbReference type="RefSeq" id="WP_034614631.1">
    <property type="nucleotide sequence ID" value="NZ_JSUM01000007.1"/>
</dbReference>
<proteinExistence type="predicted"/>
<keyword evidence="1" id="KW-0812">Transmembrane</keyword>
<feature type="transmembrane region" description="Helical" evidence="1">
    <location>
        <begin position="23"/>
        <end position="47"/>
    </location>
</feature>
<evidence type="ECO:0000313" key="3">
    <source>
        <dbReference type="Proteomes" id="UP000030380"/>
    </source>
</evidence>
<evidence type="ECO:0000313" key="2">
    <source>
        <dbReference type="EMBL" id="KGQ70597.1"/>
    </source>
</evidence>
<feature type="transmembrane region" description="Helical" evidence="1">
    <location>
        <begin position="59"/>
        <end position="79"/>
    </location>
</feature>